<dbReference type="Proteomes" id="UP001164705">
    <property type="component" value="Chromosome"/>
</dbReference>
<gene>
    <name evidence="1" type="ORF">N7U66_08520</name>
</gene>
<evidence type="ECO:0000313" key="1">
    <source>
        <dbReference type="EMBL" id="WAC03511.1"/>
    </source>
</evidence>
<dbReference type="EMBL" id="CP113088">
    <property type="protein sequence ID" value="WAC03511.1"/>
    <property type="molecule type" value="Genomic_DNA"/>
</dbReference>
<dbReference type="RefSeq" id="WP_267678094.1">
    <property type="nucleotide sequence ID" value="NZ_CP113088.1"/>
</dbReference>
<name>A0A9E8MYS8_9FLAO</name>
<accession>A0A9E8MYS8</accession>
<reference evidence="1" key="1">
    <citation type="submission" date="2022-11" db="EMBL/GenBank/DDBJ databases">
        <title>Lacinutrix neustonica HL-RS19T sp. nov., isolated from the surface microlayer sample of brackish Lake Shihwa.</title>
        <authorList>
            <person name="Choi J.Y."/>
            <person name="Hwang C.Y."/>
        </authorList>
    </citation>
    <scope>NUCLEOTIDE SEQUENCE</scope>
    <source>
        <strain evidence="1">HL-RS19</strain>
    </source>
</reference>
<keyword evidence="2" id="KW-1185">Reference proteome</keyword>
<dbReference type="AlphaFoldDB" id="A0A9E8MYS8"/>
<protein>
    <submittedName>
        <fullName evidence="1">Uncharacterized protein</fullName>
    </submittedName>
</protein>
<dbReference type="KEGG" id="lnu:N7U66_08520"/>
<organism evidence="1 2">
    <name type="scientific">Lacinutrix neustonica</name>
    <dbReference type="NCBI Taxonomy" id="2980107"/>
    <lineage>
        <taxon>Bacteria</taxon>
        <taxon>Pseudomonadati</taxon>
        <taxon>Bacteroidota</taxon>
        <taxon>Flavobacteriia</taxon>
        <taxon>Flavobacteriales</taxon>
        <taxon>Flavobacteriaceae</taxon>
        <taxon>Lacinutrix</taxon>
    </lineage>
</organism>
<sequence length="208" mass="22225">MALVPIASELATFEILSDCDSIPFEAQVYAVVIKQVANAVDEAIITLVDGDANTGAFPIADAATFEVGSGIEIRLGYNSINKSVFKGRVQQQKISIIGDMGSFLLVTCAGDLVRELDIDTTTAPVLQLTYGEDVYDAEIATNKEETTSVKGTLKVMGSSIPAVNDRVGLHEFGKRFSKTSLGYRGVTGCNQRFLVDYSNGGLRASVPF</sequence>
<evidence type="ECO:0000313" key="2">
    <source>
        <dbReference type="Proteomes" id="UP001164705"/>
    </source>
</evidence>
<proteinExistence type="predicted"/>